<dbReference type="RefSeq" id="WP_099641243.1">
    <property type="nucleotide sequence ID" value="NZ_JAQPZX010000004.1"/>
</dbReference>
<evidence type="ECO:0000256" key="9">
    <source>
        <dbReference type="ARBA" id="ARBA00022642"/>
    </source>
</evidence>
<dbReference type="EC" id="1.4.3.16" evidence="5 14"/>
<evidence type="ECO:0000256" key="8">
    <source>
        <dbReference type="ARBA" id="ARBA00022630"/>
    </source>
</evidence>
<evidence type="ECO:0000256" key="16">
    <source>
        <dbReference type="RuleBase" id="RU362049"/>
    </source>
</evidence>
<dbReference type="SUPFAM" id="SSF51905">
    <property type="entry name" value="FAD/NAD(P)-binding domain"/>
    <property type="match status" value="1"/>
</dbReference>
<dbReference type="InterPro" id="IPR027477">
    <property type="entry name" value="Succ_DH/fumarate_Rdtase_cat_sf"/>
</dbReference>
<dbReference type="GO" id="GO:0000166">
    <property type="term" value="F:nucleotide binding"/>
    <property type="evidence" value="ECO:0007669"/>
    <property type="project" value="UniProtKB-KW"/>
</dbReference>
<comment type="catalytic activity">
    <reaction evidence="13">
        <text>L-aspartate + O2 = iminosuccinate + H2O2</text>
        <dbReference type="Rhea" id="RHEA:25876"/>
        <dbReference type="ChEBI" id="CHEBI:15379"/>
        <dbReference type="ChEBI" id="CHEBI:16240"/>
        <dbReference type="ChEBI" id="CHEBI:29991"/>
        <dbReference type="ChEBI" id="CHEBI:77875"/>
        <dbReference type="EC" id="1.4.3.16"/>
    </reaction>
    <physiologicalReaction direction="left-to-right" evidence="13">
        <dbReference type="Rhea" id="RHEA:25877"/>
    </physiologicalReaction>
</comment>
<comment type="subcellular location">
    <subcellularLocation>
        <location evidence="2 16">Cytoplasm</location>
    </subcellularLocation>
</comment>
<dbReference type="SUPFAM" id="SSF56425">
    <property type="entry name" value="Succinate dehydrogenase/fumarate reductase flavoprotein, catalytic domain"/>
    <property type="match status" value="1"/>
</dbReference>
<comment type="caution">
    <text evidence="20">The sequence shown here is derived from an EMBL/GenBank/DDBJ whole genome shotgun (WGS) entry which is preliminary data.</text>
</comment>
<comment type="cofactor">
    <cofactor evidence="1 16">
        <name>FAD</name>
        <dbReference type="ChEBI" id="CHEBI:57692"/>
    </cofactor>
</comment>
<evidence type="ECO:0000256" key="5">
    <source>
        <dbReference type="ARBA" id="ARBA00012173"/>
    </source>
</evidence>
<keyword evidence="7" id="KW-0963">Cytoplasm</keyword>
<evidence type="ECO:0000256" key="14">
    <source>
        <dbReference type="NCBIfam" id="TIGR00551"/>
    </source>
</evidence>
<dbReference type="InterPro" id="IPR036188">
    <property type="entry name" value="FAD/NAD-bd_sf"/>
</dbReference>
<dbReference type="UniPathway" id="UPA00253">
    <property type="reaction ID" value="UER00326"/>
</dbReference>
<dbReference type="Gene3D" id="1.20.58.100">
    <property type="entry name" value="Fumarate reductase/succinate dehydrogenase flavoprotein-like, C-terminal domain"/>
    <property type="match status" value="1"/>
</dbReference>
<evidence type="ECO:0000313" key="21">
    <source>
        <dbReference type="Proteomes" id="UP000228621"/>
    </source>
</evidence>
<dbReference type="PRINTS" id="PR00368">
    <property type="entry name" value="FADPNR"/>
</dbReference>
<evidence type="ECO:0000256" key="17">
    <source>
        <dbReference type="SAM" id="Coils"/>
    </source>
</evidence>
<evidence type="ECO:0000256" key="10">
    <source>
        <dbReference type="ARBA" id="ARBA00022741"/>
    </source>
</evidence>
<dbReference type="PANTHER" id="PTHR42716:SF2">
    <property type="entry name" value="L-ASPARTATE OXIDASE, CHLOROPLASTIC"/>
    <property type="match status" value="1"/>
</dbReference>
<evidence type="ECO:0000313" key="20">
    <source>
        <dbReference type="EMBL" id="PCK32604.1"/>
    </source>
</evidence>
<accession>A0A2A5JT06</accession>
<dbReference type="InterPro" id="IPR005288">
    <property type="entry name" value="NadB"/>
</dbReference>
<keyword evidence="12 16" id="KW-0560">Oxidoreductase</keyword>
<dbReference type="InterPro" id="IPR015939">
    <property type="entry name" value="Fum_Rdtase/Succ_DH_flav-like_C"/>
</dbReference>
<evidence type="ECO:0000256" key="7">
    <source>
        <dbReference type="ARBA" id="ARBA00022490"/>
    </source>
</evidence>
<dbReference type="FunFam" id="3.50.50.60:FF:000060">
    <property type="entry name" value="L-aspartate oxidase"/>
    <property type="match status" value="1"/>
</dbReference>
<evidence type="ECO:0000256" key="2">
    <source>
        <dbReference type="ARBA" id="ARBA00004496"/>
    </source>
</evidence>
<dbReference type="GO" id="GO:0008734">
    <property type="term" value="F:L-aspartate oxidase activity"/>
    <property type="evidence" value="ECO:0007669"/>
    <property type="project" value="UniProtKB-UniRule"/>
</dbReference>
<evidence type="ECO:0000256" key="13">
    <source>
        <dbReference type="ARBA" id="ARBA00048305"/>
    </source>
</evidence>
<keyword evidence="17" id="KW-0175">Coiled coil</keyword>
<dbReference type="EMBL" id="NKHF01000027">
    <property type="protein sequence ID" value="PCK32604.1"/>
    <property type="molecule type" value="Genomic_DNA"/>
</dbReference>
<organism evidence="20 21">
    <name type="scientific">Pseudoalteromonas piscicida</name>
    <dbReference type="NCBI Taxonomy" id="43662"/>
    <lineage>
        <taxon>Bacteria</taxon>
        <taxon>Pseudomonadati</taxon>
        <taxon>Pseudomonadota</taxon>
        <taxon>Gammaproteobacteria</taxon>
        <taxon>Alteromonadales</taxon>
        <taxon>Pseudoalteromonadaceae</taxon>
        <taxon>Pseudoalteromonas</taxon>
    </lineage>
</organism>
<sequence>MKNTTHHSTDVVIIGSGAAGLSLALSLANHCQVTVISKGALKEGSTLYAQGGIAAVFDKKNDSIESHVEDTLAAGAGLCDRDAVHYTASNAKHCLKWLIEQGVPFDMEVDSKGKERFHLTREGGHSHRRILHAADATGKAVQTTLISQVQQHPKINLLEQYNAIDLIKDKHHQSENIRGVYVYNRKADRVESIAAKFVALATGGASKVYLYTSNPDVSSGDGIAMAWRAGCRVANMEFNQFHPTSLYHPELQNFLITEAMRGEGALLKRPDGTRFMPDFDEREELAPRDVVARAIDYEMKRLGANCVYLDISHKDKEFIIEHFPTIYAKCLSVGLDITKEPIPVVPAAHYTCGGVMTDFNGRTDINNLYAIGEVAYTGLHGANRMASNSLLECIVFAHAAAKDILAKIEQSPAPTNLPDWDESRVSDSDEEVVITHNWHELRLFMWDYVGIVRSTKRLERALRRVELLQQEIHDYYANFRVSNNLLELRNLVQVAELIIRSALERKESRGLHYTIDFPDMAENAAPTILSPTTPN</sequence>
<evidence type="ECO:0000259" key="18">
    <source>
        <dbReference type="Pfam" id="PF00890"/>
    </source>
</evidence>
<evidence type="ECO:0000259" key="19">
    <source>
        <dbReference type="Pfam" id="PF02910"/>
    </source>
</evidence>
<keyword evidence="8 16" id="KW-0285">Flavoprotein</keyword>
<dbReference type="Gene3D" id="3.50.50.60">
    <property type="entry name" value="FAD/NAD(P)-binding domain"/>
    <property type="match status" value="1"/>
</dbReference>
<feature type="active site" description="Proton acceptor" evidence="15">
    <location>
        <position position="288"/>
    </location>
</feature>
<keyword evidence="10" id="KW-0547">Nucleotide-binding</keyword>
<dbReference type="InterPro" id="IPR037099">
    <property type="entry name" value="Fum_R/Succ_DH_flav-like_C_sf"/>
</dbReference>
<dbReference type="GO" id="GO:0005737">
    <property type="term" value="C:cytoplasm"/>
    <property type="evidence" value="ECO:0007669"/>
    <property type="project" value="UniProtKB-SubCell"/>
</dbReference>
<dbReference type="AlphaFoldDB" id="A0A2A5JT06"/>
<dbReference type="GO" id="GO:0034628">
    <property type="term" value="P:'de novo' NAD+ biosynthetic process from L-aspartate"/>
    <property type="evidence" value="ECO:0007669"/>
    <property type="project" value="TreeGrafter"/>
</dbReference>
<dbReference type="NCBIfam" id="TIGR00551">
    <property type="entry name" value="nadB"/>
    <property type="match status" value="1"/>
</dbReference>
<protein>
    <recommendedName>
        <fullName evidence="6 14">L-aspartate oxidase</fullName>
        <ecNumber evidence="5 14">1.4.3.16</ecNumber>
    </recommendedName>
</protein>
<dbReference type="Gene3D" id="3.90.700.10">
    <property type="entry name" value="Succinate dehydrogenase/fumarate reductase flavoprotein, catalytic domain"/>
    <property type="match status" value="1"/>
</dbReference>
<proteinExistence type="inferred from homology"/>
<keyword evidence="21" id="KW-1185">Reference proteome</keyword>
<dbReference type="Pfam" id="PF00890">
    <property type="entry name" value="FAD_binding_2"/>
    <property type="match status" value="1"/>
</dbReference>
<dbReference type="PIRSF" id="PIRSF000171">
    <property type="entry name" value="SDHA_APRA_LASPO"/>
    <property type="match status" value="1"/>
</dbReference>
<keyword evidence="9 16" id="KW-0662">Pyridine nucleotide biosynthesis</keyword>
<dbReference type="Pfam" id="PF02910">
    <property type="entry name" value="Succ_DH_flav_C"/>
    <property type="match status" value="1"/>
</dbReference>
<comment type="pathway">
    <text evidence="3 16">Cofactor biosynthesis; NAD(+) biosynthesis; iminoaspartate from L-aspartate (oxidase route): step 1/1.</text>
</comment>
<evidence type="ECO:0000256" key="11">
    <source>
        <dbReference type="ARBA" id="ARBA00022827"/>
    </source>
</evidence>
<dbReference type="FunFam" id="3.90.700.10:FF:000002">
    <property type="entry name" value="L-aspartate oxidase"/>
    <property type="match status" value="1"/>
</dbReference>
<evidence type="ECO:0000256" key="1">
    <source>
        <dbReference type="ARBA" id="ARBA00001974"/>
    </source>
</evidence>
<dbReference type="NCBIfam" id="NF006567">
    <property type="entry name" value="PRK09077.1"/>
    <property type="match status" value="1"/>
</dbReference>
<comment type="similarity">
    <text evidence="4 16">Belongs to the FAD-dependent oxidoreductase 2 family. NadB subfamily.</text>
</comment>
<evidence type="ECO:0000256" key="4">
    <source>
        <dbReference type="ARBA" id="ARBA00008562"/>
    </source>
</evidence>
<reference evidence="21" key="1">
    <citation type="journal article" date="2019" name="Genome Announc.">
        <title>Draft Genome Sequence of Pseudoalteromonas piscicida Strain 36Y ROTHPW, an Hypersaline Seawater Isolate from the South Coast of Sonora, Mexico.</title>
        <authorList>
            <person name="Sanchez-Diaz R."/>
            <person name="Molina-Garza Z.J."/>
            <person name="Cruz-Suarez L.E."/>
            <person name="Selvin J."/>
            <person name="Kiran G.S."/>
            <person name="Ibarra-Gamez J.C."/>
            <person name="Gomez-Gil B."/>
            <person name="Galaviz-Silva L."/>
        </authorList>
    </citation>
    <scope>NUCLEOTIDE SEQUENCE [LARGE SCALE GENOMIC DNA]</scope>
    <source>
        <strain evidence="21">36Y_RITHPW</strain>
    </source>
</reference>
<evidence type="ECO:0000256" key="6">
    <source>
        <dbReference type="ARBA" id="ARBA00021901"/>
    </source>
</evidence>
<keyword evidence="11 16" id="KW-0274">FAD</keyword>
<evidence type="ECO:0000256" key="12">
    <source>
        <dbReference type="ARBA" id="ARBA00023002"/>
    </source>
</evidence>
<gene>
    <name evidence="20" type="ORF">CEX98_06180</name>
</gene>
<feature type="domain" description="FAD-dependent oxidoreductase 2 FAD-binding" evidence="18">
    <location>
        <begin position="10"/>
        <end position="390"/>
    </location>
</feature>
<evidence type="ECO:0000256" key="3">
    <source>
        <dbReference type="ARBA" id="ARBA00004950"/>
    </source>
</evidence>
<feature type="domain" description="Fumarate reductase/succinate dehydrogenase flavoprotein-like C-terminal" evidence="19">
    <location>
        <begin position="439"/>
        <end position="520"/>
    </location>
</feature>
<name>A0A2A5JT06_PSEO7</name>
<feature type="coiled-coil region" evidence="17">
    <location>
        <begin position="451"/>
        <end position="478"/>
    </location>
</feature>
<dbReference type="FunFam" id="1.20.58.100:FF:000002">
    <property type="entry name" value="L-aspartate oxidase"/>
    <property type="match status" value="1"/>
</dbReference>
<dbReference type="InterPro" id="IPR003953">
    <property type="entry name" value="FAD-dep_OxRdtase_2_FAD-bd"/>
</dbReference>
<dbReference type="OrthoDB" id="9806724at2"/>
<comment type="function">
    <text evidence="16">Catalyzes the oxidation of L-aspartate to iminoaspartate.</text>
</comment>
<evidence type="ECO:0000256" key="15">
    <source>
        <dbReference type="PIRSR" id="PIRSR000171-1"/>
    </source>
</evidence>
<dbReference type="PANTHER" id="PTHR42716">
    <property type="entry name" value="L-ASPARTATE OXIDASE"/>
    <property type="match status" value="1"/>
</dbReference>
<dbReference type="SUPFAM" id="SSF46977">
    <property type="entry name" value="Succinate dehydrogenase/fumarate reductase flavoprotein C-terminal domain"/>
    <property type="match status" value="1"/>
</dbReference>
<dbReference type="Proteomes" id="UP000228621">
    <property type="component" value="Unassembled WGS sequence"/>
</dbReference>